<accession>A0A443I2G1</accession>
<gene>
    <name evidence="2" type="ORF">C8Q69DRAFT_164038</name>
</gene>
<reference evidence="2 3" key="1">
    <citation type="journal article" date="2018" name="Front. Microbiol.">
        <title>Genomic and genetic insights into a cosmopolitan fungus, Paecilomyces variotii (Eurotiales).</title>
        <authorList>
            <person name="Urquhart A.S."/>
            <person name="Mondo S.J."/>
            <person name="Makela M.R."/>
            <person name="Hane J.K."/>
            <person name="Wiebenga A."/>
            <person name="He G."/>
            <person name="Mihaltcheva S."/>
            <person name="Pangilinan J."/>
            <person name="Lipzen A."/>
            <person name="Barry K."/>
            <person name="de Vries R.P."/>
            <person name="Grigoriev I.V."/>
            <person name="Idnurm A."/>
        </authorList>
    </citation>
    <scope>NUCLEOTIDE SEQUENCE [LARGE SCALE GENOMIC DNA]</scope>
    <source>
        <strain evidence="2 3">CBS 101075</strain>
    </source>
</reference>
<dbReference type="GeneID" id="39594982"/>
<dbReference type="SUPFAM" id="SSF54427">
    <property type="entry name" value="NTF2-like"/>
    <property type="match status" value="1"/>
</dbReference>
<evidence type="ECO:0000259" key="1">
    <source>
        <dbReference type="PROSITE" id="PS50177"/>
    </source>
</evidence>
<dbReference type="RefSeq" id="XP_028487891.1">
    <property type="nucleotide sequence ID" value="XM_028625705.1"/>
</dbReference>
<dbReference type="Proteomes" id="UP000283841">
    <property type="component" value="Unassembled WGS sequence"/>
</dbReference>
<feature type="domain" description="NTF2" evidence="1">
    <location>
        <begin position="16"/>
        <end position="161"/>
    </location>
</feature>
<dbReference type="STRING" id="264951.A0A443I2G1"/>
<dbReference type="PANTHER" id="PTHR12612">
    <property type="entry name" value="NUCLEAR TRANSPORT FACTOR 2"/>
    <property type="match status" value="1"/>
</dbReference>
<evidence type="ECO:0000313" key="2">
    <source>
        <dbReference type="EMBL" id="RWQ98246.1"/>
    </source>
</evidence>
<dbReference type="AlphaFoldDB" id="A0A443I2G1"/>
<dbReference type="InterPro" id="IPR018222">
    <property type="entry name" value="Nuclear_transport_factor_2_euk"/>
</dbReference>
<dbReference type="GO" id="GO:0006913">
    <property type="term" value="P:nucleocytoplasmic transport"/>
    <property type="evidence" value="ECO:0007669"/>
    <property type="project" value="InterPro"/>
</dbReference>
<evidence type="ECO:0000313" key="3">
    <source>
        <dbReference type="Proteomes" id="UP000283841"/>
    </source>
</evidence>
<dbReference type="InterPro" id="IPR045875">
    <property type="entry name" value="NTF2"/>
</dbReference>
<dbReference type="VEuPathDB" id="FungiDB:C8Q69DRAFT_164038"/>
<dbReference type="OrthoDB" id="25408at2759"/>
<organism evidence="2 3">
    <name type="scientific">Byssochlamys spectabilis</name>
    <name type="common">Paecilomyces variotii</name>
    <dbReference type="NCBI Taxonomy" id="264951"/>
    <lineage>
        <taxon>Eukaryota</taxon>
        <taxon>Fungi</taxon>
        <taxon>Dikarya</taxon>
        <taxon>Ascomycota</taxon>
        <taxon>Pezizomycotina</taxon>
        <taxon>Eurotiomycetes</taxon>
        <taxon>Eurotiomycetidae</taxon>
        <taxon>Eurotiales</taxon>
        <taxon>Thermoascaceae</taxon>
        <taxon>Paecilomyces</taxon>
    </lineage>
</organism>
<dbReference type="InterPro" id="IPR032710">
    <property type="entry name" value="NTF2-like_dom_sf"/>
</dbReference>
<comment type="caution">
    <text evidence="2">The sequence shown here is derived from an EMBL/GenBank/DDBJ whole genome shotgun (WGS) entry which is preliminary data.</text>
</comment>
<proteinExistence type="predicted"/>
<dbReference type="PROSITE" id="PS50177">
    <property type="entry name" value="NTF2_DOMAIN"/>
    <property type="match status" value="1"/>
</dbReference>
<dbReference type="Gene3D" id="3.10.450.50">
    <property type="match status" value="1"/>
</dbReference>
<sequence>MAAPTEDALTKISTDAATSFIQSFYTALKSDRTSIATFYSSVTSTILFNGNVVSDGSAVQDIFVNQMPPTHYEMQSVDCQIINKSFPTATATGVKPASQRAVKDMSLLVIVSGYVRFGESQDLPQRGFSETFILAPNPAADQGPKGKGKREWAIQSQNFRLVV</sequence>
<dbReference type="Pfam" id="PF02136">
    <property type="entry name" value="NTF2"/>
    <property type="match status" value="1"/>
</dbReference>
<name>A0A443I2G1_BYSSP</name>
<protein>
    <recommendedName>
        <fullName evidence="1">NTF2 domain-containing protein</fullName>
    </recommendedName>
</protein>
<dbReference type="EMBL" id="RCNU01000002">
    <property type="protein sequence ID" value="RWQ98246.1"/>
    <property type="molecule type" value="Genomic_DNA"/>
</dbReference>
<dbReference type="InterPro" id="IPR002075">
    <property type="entry name" value="NTF2_dom"/>
</dbReference>
<keyword evidence="3" id="KW-1185">Reference proteome</keyword>